<dbReference type="Proteomes" id="UP001237207">
    <property type="component" value="Unassembled WGS sequence"/>
</dbReference>
<name>A0AAJ1SXZ0_9BACI</name>
<gene>
    <name evidence="1" type="ORF">J2S13_000171</name>
</gene>
<accession>A0AAJ1SXZ0</accession>
<dbReference type="Pfam" id="PF14164">
    <property type="entry name" value="YqzH"/>
    <property type="match status" value="1"/>
</dbReference>
<comment type="caution">
    <text evidence="1">The sequence shown here is derived from an EMBL/GenBank/DDBJ whole genome shotgun (WGS) entry which is preliminary data.</text>
</comment>
<dbReference type="InterPro" id="IPR025546">
    <property type="entry name" value="YqzH"/>
</dbReference>
<evidence type="ECO:0000313" key="1">
    <source>
        <dbReference type="EMBL" id="MDQ0213777.1"/>
    </source>
</evidence>
<proteinExistence type="predicted"/>
<reference evidence="1" key="1">
    <citation type="submission" date="2023-07" db="EMBL/GenBank/DDBJ databases">
        <title>Genomic Encyclopedia of Type Strains, Phase IV (KMG-IV): sequencing the most valuable type-strain genomes for metagenomic binning, comparative biology and taxonomic classification.</title>
        <authorList>
            <person name="Goeker M."/>
        </authorList>
    </citation>
    <scope>NUCLEOTIDE SEQUENCE</scope>
    <source>
        <strain evidence="1">DSM 23947</strain>
    </source>
</reference>
<keyword evidence="2" id="KW-1185">Reference proteome</keyword>
<dbReference type="EMBL" id="JAUSUC010000001">
    <property type="protein sequence ID" value="MDQ0213777.1"/>
    <property type="molecule type" value="Genomic_DNA"/>
</dbReference>
<sequence length="61" mass="7605">MERKLIQKMIQQSLLQYHRVDLIEEKEDYTSLYNEIMKRYMNHEGEIFEIIEDVVYEYITT</sequence>
<organism evidence="1 2">
    <name type="scientific">Oikeobacillus pervagus</name>
    <dbReference type="NCBI Taxonomy" id="1325931"/>
    <lineage>
        <taxon>Bacteria</taxon>
        <taxon>Bacillati</taxon>
        <taxon>Bacillota</taxon>
        <taxon>Bacilli</taxon>
        <taxon>Bacillales</taxon>
        <taxon>Bacillaceae</taxon>
        <taxon>Oikeobacillus</taxon>
    </lineage>
</organism>
<evidence type="ECO:0000313" key="2">
    <source>
        <dbReference type="Proteomes" id="UP001237207"/>
    </source>
</evidence>
<dbReference type="AlphaFoldDB" id="A0AAJ1SXZ0"/>
<dbReference type="RefSeq" id="WP_307255763.1">
    <property type="nucleotide sequence ID" value="NZ_JAUSUC010000001.1"/>
</dbReference>
<evidence type="ECO:0008006" key="3">
    <source>
        <dbReference type="Google" id="ProtNLM"/>
    </source>
</evidence>
<protein>
    <recommendedName>
        <fullName evidence="3">YqzH-like protein</fullName>
    </recommendedName>
</protein>